<feature type="transmembrane region" description="Helical" evidence="8">
    <location>
        <begin position="141"/>
        <end position="163"/>
    </location>
</feature>
<keyword evidence="5 8" id="KW-1133">Transmembrane helix</keyword>
<feature type="transmembrane region" description="Helical" evidence="8">
    <location>
        <begin position="401"/>
        <end position="429"/>
    </location>
</feature>
<proteinExistence type="inferred from homology"/>
<dbReference type="InterPro" id="IPR003370">
    <property type="entry name" value="Chromate_transpt"/>
</dbReference>
<comment type="subcellular location">
    <subcellularLocation>
        <location evidence="1">Cell membrane</location>
        <topology evidence="1">Multi-pass membrane protein</topology>
    </subcellularLocation>
</comment>
<feature type="transmembrane region" description="Helical" evidence="8">
    <location>
        <begin position="262"/>
        <end position="283"/>
    </location>
</feature>
<protein>
    <recommendedName>
        <fullName evidence="10">Chromate transporter</fullName>
    </recommendedName>
</protein>
<feature type="compositionally biased region" description="Basic and acidic residues" evidence="7">
    <location>
        <begin position="1"/>
        <end position="18"/>
    </location>
</feature>
<evidence type="ECO:0000313" key="9">
    <source>
        <dbReference type="EMBL" id="CAD8927775.1"/>
    </source>
</evidence>
<accession>A0A7S1CVZ5</accession>
<evidence type="ECO:0000256" key="6">
    <source>
        <dbReference type="ARBA" id="ARBA00023136"/>
    </source>
</evidence>
<feature type="transmembrane region" description="Helical" evidence="8">
    <location>
        <begin position="225"/>
        <end position="241"/>
    </location>
</feature>
<feature type="transmembrane region" description="Helical" evidence="8">
    <location>
        <begin position="73"/>
        <end position="92"/>
    </location>
</feature>
<dbReference type="PANTHER" id="PTHR33567">
    <property type="entry name" value="CHROMATE ION TRANSPORTER (EUROFUNG)"/>
    <property type="match status" value="1"/>
</dbReference>
<keyword evidence="4 8" id="KW-0812">Transmembrane</keyword>
<feature type="region of interest" description="Disordered" evidence="7">
    <location>
        <begin position="1"/>
        <end position="30"/>
    </location>
</feature>
<evidence type="ECO:0000256" key="5">
    <source>
        <dbReference type="ARBA" id="ARBA00022989"/>
    </source>
</evidence>
<comment type="similarity">
    <text evidence="2">Belongs to the chromate ion transporter (CHR) (TC 2.A.51) family.</text>
</comment>
<keyword evidence="3" id="KW-1003">Cell membrane</keyword>
<evidence type="ECO:0008006" key="10">
    <source>
        <dbReference type="Google" id="ProtNLM"/>
    </source>
</evidence>
<feature type="compositionally biased region" description="Polar residues" evidence="7">
    <location>
        <begin position="19"/>
        <end position="28"/>
    </location>
</feature>
<organism evidence="9">
    <name type="scientific">Picochlorum oklahomense</name>
    <dbReference type="NCBI Taxonomy" id="249345"/>
    <lineage>
        <taxon>Eukaryota</taxon>
        <taxon>Viridiplantae</taxon>
        <taxon>Chlorophyta</taxon>
        <taxon>core chlorophytes</taxon>
        <taxon>Trebouxiophyceae</taxon>
        <taxon>Trebouxiophyceae incertae sedis</taxon>
        <taxon>Picochlorum</taxon>
    </lineage>
</organism>
<feature type="transmembrane region" description="Helical" evidence="8">
    <location>
        <begin position="370"/>
        <end position="395"/>
    </location>
</feature>
<dbReference type="Pfam" id="PF02417">
    <property type="entry name" value="Chromate_transp"/>
    <property type="match status" value="2"/>
</dbReference>
<feature type="transmembrane region" description="Helical" evidence="8">
    <location>
        <begin position="490"/>
        <end position="509"/>
    </location>
</feature>
<evidence type="ECO:0000256" key="7">
    <source>
        <dbReference type="SAM" id="MobiDB-lite"/>
    </source>
</evidence>
<sequence length="512" mass="54862">MNTTDSRKSSTDDVDMKKNSNSTESLPQMQKDVESLEALAAVEGSEKKSKQGEKEAEEETIVIPATWKELIRYWFILGWTAFGGPAAHIGMFQKLFVEKLRWCTTLVFTELFMLGQCMPGPTSTQMGFALGVLKKGLPGGLVSGALFQGPGLIILSAIGWALADTLDKDIAWLNGLVSGLAAAGIALIASAAVALNKKINSERLLQIISTVSAVIAFYWPKPWTFPCLILLGGLTTIIFKRHQVVQVSKMATGTDRLGFNKLGGGLLLFIWIAVLIGVLVGAGQTSYLDNKELHWFSAFYRTGSIIFGGGQVVLPMLYNDVVAADCPNQQSICCPQDLSANATIYELCSNTDVAQVTPECKCSWMSASQFYAGLAVAQAMPGPLFNFSAFLGAVIAQNANVFAIAGIALCWVGLFAPGIIIIFAILPFWGAFRHWQIYRRALPGLNSAAVGLIITSVFQLTLNAYVSSPFRTTTICIGIAAFGSTEILKVPAPIVVILGGAAGVVAWAIPMQ</sequence>
<dbReference type="AlphaFoldDB" id="A0A7S1CVZ5"/>
<dbReference type="GO" id="GO:0005886">
    <property type="term" value="C:plasma membrane"/>
    <property type="evidence" value="ECO:0007669"/>
    <property type="project" value="UniProtKB-SubCell"/>
</dbReference>
<dbReference type="GO" id="GO:0015109">
    <property type="term" value="F:chromate transmembrane transporter activity"/>
    <property type="evidence" value="ECO:0007669"/>
    <property type="project" value="InterPro"/>
</dbReference>
<evidence type="ECO:0000256" key="8">
    <source>
        <dbReference type="SAM" id="Phobius"/>
    </source>
</evidence>
<evidence type="ECO:0000256" key="1">
    <source>
        <dbReference type="ARBA" id="ARBA00004651"/>
    </source>
</evidence>
<dbReference type="EMBL" id="HBFV01000210">
    <property type="protein sequence ID" value="CAD8927775.1"/>
    <property type="molecule type" value="Transcribed_RNA"/>
</dbReference>
<dbReference type="PANTHER" id="PTHR33567:SF3">
    <property type="entry name" value="CHROMATE ION TRANSPORTER (EUROFUNG)"/>
    <property type="match status" value="1"/>
</dbReference>
<feature type="transmembrane region" description="Helical" evidence="8">
    <location>
        <begin position="175"/>
        <end position="196"/>
    </location>
</feature>
<feature type="transmembrane region" description="Helical" evidence="8">
    <location>
        <begin position="441"/>
        <end position="462"/>
    </location>
</feature>
<evidence type="ECO:0000256" key="3">
    <source>
        <dbReference type="ARBA" id="ARBA00022475"/>
    </source>
</evidence>
<evidence type="ECO:0000256" key="2">
    <source>
        <dbReference type="ARBA" id="ARBA00005262"/>
    </source>
</evidence>
<evidence type="ECO:0000256" key="4">
    <source>
        <dbReference type="ARBA" id="ARBA00022692"/>
    </source>
</evidence>
<name>A0A7S1CVZ5_9CHLO</name>
<keyword evidence="6 8" id="KW-0472">Membrane</keyword>
<reference evidence="9" key="1">
    <citation type="submission" date="2021-01" db="EMBL/GenBank/DDBJ databases">
        <authorList>
            <person name="Corre E."/>
            <person name="Pelletier E."/>
            <person name="Niang G."/>
            <person name="Scheremetjew M."/>
            <person name="Finn R."/>
            <person name="Kale V."/>
            <person name="Holt S."/>
            <person name="Cochrane G."/>
            <person name="Meng A."/>
            <person name="Brown T."/>
            <person name="Cohen L."/>
        </authorList>
    </citation>
    <scope>NUCLEOTIDE SEQUENCE</scope>
    <source>
        <strain evidence="9">CCMP2329</strain>
    </source>
</reference>
<gene>
    <name evidence="9" type="ORF">POKL1161_LOCUS128</name>
</gene>